<feature type="transmembrane region" description="Helical" evidence="6">
    <location>
        <begin position="24"/>
        <end position="46"/>
    </location>
</feature>
<keyword evidence="3 6" id="KW-0812">Transmembrane</keyword>
<dbReference type="EMBL" id="CP059733">
    <property type="protein sequence ID" value="WDE05462.1"/>
    <property type="molecule type" value="Genomic_DNA"/>
</dbReference>
<evidence type="ECO:0000256" key="2">
    <source>
        <dbReference type="ARBA" id="ARBA00007362"/>
    </source>
</evidence>
<dbReference type="PANTHER" id="PTHR32322:SF2">
    <property type="entry name" value="EAMA DOMAIN-CONTAINING PROTEIN"/>
    <property type="match status" value="1"/>
</dbReference>
<reference evidence="8 9" key="2">
    <citation type="journal article" date="2022" name="Mar. Drugs">
        <title>Bioassay-Guided Fractionation Leads to the Detection of Cholic Acid Generated by the Rare Thalassomonas sp.</title>
        <authorList>
            <person name="Pheiffer F."/>
            <person name="Schneider Y.K."/>
            <person name="Hansen E.H."/>
            <person name="Andersen J.H."/>
            <person name="Isaksson J."/>
            <person name="Busche T."/>
            <person name="R C."/>
            <person name="Kalinowski J."/>
            <person name="Zyl L.V."/>
            <person name="Trindade M."/>
        </authorList>
    </citation>
    <scope>NUCLEOTIDE SEQUENCE [LARGE SCALE GENOMIC DNA]</scope>
    <source>
        <strain evidence="8 9">XOM25</strain>
    </source>
</reference>
<feature type="domain" description="EamA" evidence="7">
    <location>
        <begin position="138"/>
        <end position="272"/>
    </location>
</feature>
<keyword evidence="5 6" id="KW-0472">Membrane</keyword>
<sequence>MLALFAVSLLWAFSFGLIKGELTGIPPALVAFIRLGFCFILFLPLALMAKSYRPNLRLVLLGSIQFGVMYLAYIASYQYLPGYLVAVFTIFTPLYVMLFDALLAKRFNPVLLQPVLLSVLATAVIVFKMPDSGQVLTGFVILQLANLAFAFGQMAYKHYSTSLTSPHKVNMASMYLGAMLLTALAALPQAAGTDISISTRQWTVLVYLGLIASGLGFFLWNLGARQVSAPLLAIMNNAYVPIAVLLALTVFNESADITRLAIGGTLIIFSLYWAQQLTQRLQNEVD</sequence>
<evidence type="ECO:0000256" key="4">
    <source>
        <dbReference type="ARBA" id="ARBA00022989"/>
    </source>
</evidence>
<keyword evidence="9" id="KW-1185">Reference proteome</keyword>
<dbReference type="AlphaFoldDB" id="A0AAE9Z5E4"/>
<feature type="transmembrane region" description="Helical" evidence="6">
    <location>
        <begin position="133"/>
        <end position="151"/>
    </location>
</feature>
<evidence type="ECO:0000256" key="1">
    <source>
        <dbReference type="ARBA" id="ARBA00004141"/>
    </source>
</evidence>
<feature type="transmembrane region" description="Helical" evidence="6">
    <location>
        <begin position="83"/>
        <end position="103"/>
    </location>
</feature>
<evidence type="ECO:0000256" key="5">
    <source>
        <dbReference type="ARBA" id="ARBA00023136"/>
    </source>
</evidence>
<name>A0AAE9Z5E4_9GAMM</name>
<dbReference type="Pfam" id="PF00892">
    <property type="entry name" value="EamA"/>
    <property type="match status" value="2"/>
</dbReference>
<feature type="transmembrane region" description="Helical" evidence="6">
    <location>
        <begin position="110"/>
        <end position="127"/>
    </location>
</feature>
<evidence type="ECO:0000313" key="9">
    <source>
        <dbReference type="Proteomes" id="UP000032352"/>
    </source>
</evidence>
<proteinExistence type="inferred from homology"/>
<reference evidence="8 9" key="1">
    <citation type="journal article" date="2015" name="Genome Announc.">
        <title>Draft Genome Sequences of Marine Isolates of Thalassomonas viridans and Thalassomonas actiniarum.</title>
        <authorList>
            <person name="Olonade I."/>
            <person name="van Zyl L.J."/>
            <person name="Trindade M."/>
        </authorList>
    </citation>
    <scope>NUCLEOTIDE SEQUENCE [LARGE SCALE GENOMIC DNA]</scope>
    <source>
        <strain evidence="8 9">XOM25</strain>
    </source>
</reference>
<evidence type="ECO:0000313" key="8">
    <source>
        <dbReference type="EMBL" id="WDE05462.1"/>
    </source>
</evidence>
<comment type="subcellular location">
    <subcellularLocation>
        <location evidence="1">Membrane</location>
        <topology evidence="1">Multi-pass membrane protein</topology>
    </subcellularLocation>
</comment>
<feature type="transmembrane region" description="Helical" evidence="6">
    <location>
        <begin position="257"/>
        <end position="274"/>
    </location>
</feature>
<feature type="transmembrane region" description="Helical" evidence="6">
    <location>
        <begin position="172"/>
        <end position="192"/>
    </location>
</feature>
<dbReference type="SUPFAM" id="SSF103481">
    <property type="entry name" value="Multidrug resistance efflux transporter EmrE"/>
    <property type="match status" value="1"/>
</dbReference>
<keyword evidence="4 6" id="KW-1133">Transmembrane helix</keyword>
<dbReference type="Proteomes" id="UP000032352">
    <property type="component" value="Chromosome"/>
</dbReference>
<dbReference type="RefSeq" id="WP_044838414.1">
    <property type="nucleotide sequence ID" value="NZ_CP059733.1"/>
</dbReference>
<organism evidence="8 9">
    <name type="scientific">Thalassomonas viridans</name>
    <dbReference type="NCBI Taxonomy" id="137584"/>
    <lineage>
        <taxon>Bacteria</taxon>
        <taxon>Pseudomonadati</taxon>
        <taxon>Pseudomonadota</taxon>
        <taxon>Gammaproteobacteria</taxon>
        <taxon>Alteromonadales</taxon>
        <taxon>Colwelliaceae</taxon>
        <taxon>Thalassomonas</taxon>
    </lineage>
</organism>
<evidence type="ECO:0000256" key="3">
    <source>
        <dbReference type="ARBA" id="ARBA00022692"/>
    </source>
</evidence>
<dbReference type="InterPro" id="IPR050638">
    <property type="entry name" value="AA-Vitamin_Transporters"/>
</dbReference>
<accession>A0AAE9Z5E4</accession>
<dbReference type="KEGG" id="tvd:SG34_000485"/>
<dbReference type="GO" id="GO:0016020">
    <property type="term" value="C:membrane"/>
    <property type="evidence" value="ECO:0007669"/>
    <property type="project" value="UniProtKB-SubCell"/>
</dbReference>
<dbReference type="PANTHER" id="PTHR32322">
    <property type="entry name" value="INNER MEMBRANE TRANSPORTER"/>
    <property type="match status" value="1"/>
</dbReference>
<evidence type="ECO:0000259" key="7">
    <source>
        <dbReference type="Pfam" id="PF00892"/>
    </source>
</evidence>
<protein>
    <submittedName>
        <fullName evidence="8">EamA family transporter</fullName>
    </submittedName>
</protein>
<evidence type="ECO:0000256" key="6">
    <source>
        <dbReference type="SAM" id="Phobius"/>
    </source>
</evidence>
<dbReference type="InterPro" id="IPR037185">
    <property type="entry name" value="EmrE-like"/>
</dbReference>
<comment type="similarity">
    <text evidence="2">Belongs to the EamA transporter family.</text>
</comment>
<feature type="transmembrane region" description="Helical" evidence="6">
    <location>
        <begin position="229"/>
        <end position="251"/>
    </location>
</feature>
<dbReference type="InterPro" id="IPR000620">
    <property type="entry name" value="EamA_dom"/>
</dbReference>
<feature type="transmembrane region" description="Helical" evidence="6">
    <location>
        <begin position="204"/>
        <end position="222"/>
    </location>
</feature>
<gene>
    <name evidence="8" type="ORF">SG34_000485</name>
</gene>
<feature type="transmembrane region" description="Helical" evidence="6">
    <location>
        <begin position="58"/>
        <end position="77"/>
    </location>
</feature>
<feature type="domain" description="EamA" evidence="7">
    <location>
        <begin position="2"/>
        <end position="126"/>
    </location>
</feature>